<evidence type="ECO:0000313" key="2">
    <source>
        <dbReference type="EMBL" id="MWV28322.1"/>
    </source>
</evidence>
<dbReference type="PANTHER" id="PTHR42685:SF22">
    <property type="entry name" value="CONDITIONED MEDIUM FACTOR RECEPTOR 1"/>
    <property type="match status" value="1"/>
</dbReference>
<accession>A0A844XF84</accession>
<gene>
    <name evidence="2" type="ORF">GRF63_10435</name>
</gene>
<dbReference type="PRINTS" id="PR00368">
    <property type="entry name" value="FADPNR"/>
</dbReference>
<evidence type="ECO:0000259" key="1">
    <source>
        <dbReference type="Pfam" id="PF01494"/>
    </source>
</evidence>
<reference evidence="2 3" key="1">
    <citation type="submission" date="2019-12" db="EMBL/GenBank/DDBJ databases">
        <authorList>
            <person name="Lee S.D."/>
        </authorList>
    </citation>
    <scope>NUCLEOTIDE SEQUENCE [LARGE SCALE GENOMIC DNA]</scope>
    <source>
        <strain evidence="2 3">GH3-10</strain>
    </source>
</reference>
<dbReference type="GO" id="GO:0071949">
    <property type="term" value="F:FAD binding"/>
    <property type="evidence" value="ECO:0007669"/>
    <property type="project" value="InterPro"/>
</dbReference>
<keyword evidence="3" id="KW-1185">Reference proteome</keyword>
<dbReference type="RefSeq" id="WP_160485928.1">
    <property type="nucleotide sequence ID" value="NZ_WUBR01000002.1"/>
</dbReference>
<evidence type="ECO:0000313" key="3">
    <source>
        <dbReference type="Proteomes" id="UP000461409"/>
    </source>
</evidence>
<reference evidence="2 3" key="2">
    <citation type="submission" date="2020-02" db="EMBL/GenBank/DDBJ databases">
        <title>Erythrobacter dongmakensis sp. nov., isolated from a tidal mudflat.</title>
        <authorList>
            <person name="Kim I.S."/>
        </authorList>
    </citation>
    <scope>NUCLEOTIDE SEQUENCE [LARGE SCALE GENOMIC DNA]</scope>
    <source>
        <strain evidence="2 3">GH3-10</strain>
    </source>
</reference>
<protein>
    <submittedName>
        <fullName evidence="2">NAD(P)-binding protein</fullName>
    </submittedName>
</protein>
<proteinExistence type="predicted"/>
<dbReference type="SUPFAM" id="SSF51905">
    <property type="entry name" value="FAD/NAD(P)-binding domain"/>
    <property type="match status" value="1"/>
</dbReference>
<dbReference type="AlphaFoldDB" id="A0A844XF84"/>
<feature type="domain" description="FAD-binding" evidence="1">
    <location>
        <begin position="5"/>
        <end position="88"/>
    </location>
</feature>
<dbReference type="PANTHER" id="PTHR42685">
    <property type="entry name" value="GERANYLGERANYL DIPHOSPHATE REDUCTASE"/>
    <property type="match status" value="1"/>
</dbReference>
<dbReference type="InterPro" id="IPR036188">
    <property type="entry name" value="FAD/NAD-bd_sf"/>
</dbReference>
<dbReference type="Proteomes" id="UP000461409">
    <property type="component" value="Unassembled WGS sequence"/>
</dbReference>
<dbReference type="EMBL" id="WUBR01000002">
    <property type="protein sequence ID" value="MWV28322.1"/>
    <property type="molecule type" value="Genomic_DNA"/>
</dbReference>
<dbReference type="InterPro" id="IPR050407">
    <property type="entry name" value="Geranylgeranyl_reductase"/>
</dbReference>
<comment type="caution">
    <text evidence="2">The sequence shown here is derived from an EMBL/GenBank/DDBJ whole genome shotgun (WGS) entry which is preliminary data.</text>
</comment>
<name>A0A844XF84_9SPHN</name>
<dbReference type="Gene3D" id="3.50.50.60">
    <property type="entry name" value="FAD/NAD(P)-binding domain"/>
    <property type="match status" value="1"/>
</dbReference>
<sequence length="364" mass="38604">MTLPLILGAGPAGCAAAIRLAQGGKDVTLLDKDETVGDPLCGGFLSWRTAEQLQRLGVDIHAAGAHRVRRLRLFDGKRRASLDLPHVAYGLSRHALDSAMRTVAMGHGVNMVFDEIRGLSEGAAHGKARDWQSSAIFHATGKHDIRGQSRPRNAKDTALGIRLRLPASPERTRLLEGAIELHLFKGGYVGIVLQEGGSANICLAMRKSALAEAGGLPEKLFATLARDNPALAARLGDDWREACPDTIGAVPYGWICDTTSPGLYRLGDQAAVIPSLAGEGISIALASGVCAAEHYCQGHSAHDYQRNFAKKARKPVRLARLAWHLAETQMGARAAIALAGIAPSAIAVFADLARIEAPPSLAPR</sequence>
<dbReference type="InterPro" id="IPR002938">
    <property type="entry name" value="FAD-bd"/>
</dbReference>
<organism evidence="2 3">
    <name type="scientific">Aurantiacibacter rhizosphaerae</name>
    <dbReference type="NCBI Taxonomy" id="2691582"/>
    <lineage>
        <taxon>Bacteria</taxon>
        <taxon>Pseudomonadati</taxon>
        <taxon>Pseudomonadota</taxon>
        <taxon>Alphaproteobacteria</taxon>
        <taxon>Sphingomonadales</taxon>
        <taxon>Erythrobacteraceae</taxon>
        <taxon>Aurantiacibacter</taxon>
    </lineage>
</organism>
<dbReference type="Pfam" id="PF01494">
    <property type="entry name" value="FAD_binding_3"/>
    <property type="match status" value="1"/>
</dbReference>